<name>A0A0W0GGT7_9CHLR</name>
<keyword evidence="6" id="KW-1185">Reference proteome</keyword>
<dbReference type="Gene3D" id="1.10.10.10">
    <property type="entry name" value="Winged helix-like DNA-binding domain superfamily/Winged helix DNA-binding domain"/>
    <property type="match status" value="1"/>
</dbReference>
<dbReference type="GO" id="GO:0003677">
    <property type="term" value="F:DNA binding"/>
    <property type="evidence" value="ECO:0007669"/>
    <property type="project" value="UniProtKB-KW"/>
</dbReference>
<protein>
    <submittedName>
        <fullName evidence="5">Transcriptional regulator, ArsR family</fullName>
    </submittedName>
</protein>
<evidence type="ECO:0000256" key="1">
    <source>
        <dbReference type="ARBA" id="ARBA00023015"/>
    </source>
</evidence>
<dbReference type="SMART" id="SM00418">
    <property type="entry name" value="HTH_ARSR"/>
    <property type="match status" value="1"/>
</dbReference>
<evidence type="ECO:0000259" key="4">
    <source>
        <dbReference type="PROSITE" id="PS50987"/>
    </source>
</evidence>
<sequence>MSESVYKALADATRRRILKLLGERPMTAGEIAEKFSLAKSTLSGHFMVLKNADLIQEERRGATIVYSLNLSVVDETMAALMDLFKVGKSSSMEEPELS</sequence>
<dbReference type="NCBIfam" id="NF033789">
    <property type="entry name" value="repress_SdpR"/>
    <property type="match status" value="1"/>
</dbReference>
<keyword evidence="1" id="KW-0805">Transcription regulation</keyword>
<evidence type="ECO:0000256" key="3">
    <source>
        <dbReference type="ARBA" id="ARBA00023163"/>
    </source>
</evidence>
<organism evidence="5 6">
    <name type="scientific">Dehalogenimonas alkenigignens</name>
    <dbReference type="NCBI Taxonomy" id="1217799"/>
    <lineage>
        <taxon>Bacteria</taxon>
        <taxon>Bacillati</taxon>
        <taxon>Chloroflexota</taxon>
        <taxon>Dehalococcoidia</taxon>
        <taxon>Dehalococcoidales</taxon>
        <taxon>Dehalococcoidaceae</taxon>
        <taxon>Dehalogenimonas</taxon>
    </lineage>
</organism>
<dbReference type="NCBIfam" id="NF033788">
    <property type="entry name" value="HTH_metalloreg"/>
    <property type="match status" value="1"/>
</dbReference>
<accession>A0A0W0GGT7</accession>
<proteinExistence type="predicted"/>
<evidence type="ECO:0000313" key="5">
    <source>
        <dbReference type="EMBL" id="KTB47775.1"/>
    </source>
</evidence>
<keyword evidence="2" id="KW-0238">DNA-binding</keyword>
<dbReference type="InterPro" id="IPR001845">
    <property type="entry name" value="HTH_ArsR_DNA-bd_dom"/>
</dbReference>
<keyword evidence="3" id="KW-0804">Transcription</keyword>
<dbReference type="CDD" id="cd00090">
    <property type="entry name" value="HTH_ARSR"/>
    <property type="match status" value="1"/>
</dbReference>
<dbReference type="InterPro" id="IPR036390">
    <property type="entry name" value="WH_DNA-bd_sf"/>
</dbReference>
<evidence type="ECO:0000313" key="6">
    <source>
        <dbReference type="Proteomes" id="UP000053947"/>
    </source>
</evidence>
<dbReference type="STRING" id="1217799.DEALK_06200"/>
<dbReference type="AlphaFoldDB" id="A0A0W0GGT7"/>
<dbReference type="PANTHER" id="PTHR33154">
    <property type="entry name" value="TRANSCRIPTIONAL REGULATOR, ARSR FAMILY"/>
    <property type="match status" value="1"/>
</dbReference>
<dbReference type="Proteomes" id="UP000053947">
    <property type="component" value="Unassembled WGS sequence"/>
</dbReference>
<dbReference type="OrthoDB" id="9799175at2"/>
<dbReference type="RefSeq" id="WP_058438562.1">
    <property type="nucleotide sequence ID" value="NZ_KQ758903.1"/>
</dbReference>
<reference evidence="5 6" key="1">
    <citation type="submission" date="2015-06" db="EMBL/GenBank/DDBJ databases">
        <title>Genome sequence of the organohalide-respiring Dehalogenimonas alkenigignens type strain (IP3-3T).</title>
        <authorList>
            <person name="Key T.A."/>
            <person name="Richmond D.P."/>
            <person name="Bowman K.S."/>
            <person name="Cho Y.-J."/>
            <person name="Chun J."/>
            <person name="da Costa M.S."/>
            <person name="Rainey F.A."/>
            <person name="Moe W.M."/>
        </authorList>
    </citation>
    <scope>NUCLEOTIDE SEQUENCE [LARGE SCALE GENOMIC DNA]</scope>
    <source>
        <strain evidence="5 6">IP3-3</strain>
    </source>
</reference>
<dbReference type="InterPro" id="IPR011991">
    <property type="entry name" value="ArsR-like_HTH"/>
</dbReference>
<comment type="caution">
    <text evidence="5">The sequence shown here is derived from an EMBL/GenBank/DDBJ whole genome shotgun (WGS) entry which is preliminary data.</text>
</comment>
<dbReference type="EMBL" id="LFDV01000002">
    <property type="protein sequence ID" value="KTB47775.1"/>
    <property type="molecule type" value="Genomic_DNA"/>
</dbReference>
<dbReference type="PRINTS" id="PR00778">
    <property type="entry name" value="HTHARSR"/>
</dbReference>
<dbReference type="InterPro" id="IPR036388">
    <property type="entry name" value="WH-like_DNA-bd_sf"/>
</dbReference>
<dbReference type="SUPFAM" id="SSF46785">
    <property type="entry name" value="Winged helix' DNA-binding domain"/>
    <property type="match status" value="1"/>
</dbReference>
<dbReference type="GO" id="GO:0003700">
    <property type="term" value="F:DNA-binding transcription factor activity"/>
    <property type="evidence" value="ECO:0007669"/>
    <property type="project" value="InterPro"/>
</dbReference>
<dbReference type="Pfam" id="PF01022">
    <property type="entry name" value="HTH_5"/>
    <property type="match status" value="1"/>
</dbReference>
<dbReference type="PANTHER" id="PTHR33154:SF33">
    <property type="entry name" value="TRANSCRIPTIONAL REPRESSOR SDPR"/>
    <property type="match status" value="1"/>
</dbReference>
<evidence type="ECO:0000256" key="2">
    <source>
        <dbReference type="ARBA" id="ARBA00023125"/>
    </source>
</evidence>
<gene>
    <name evidence="5" type="ORF">DEALK_06200</name>
</gene>
<feature type="domain" description="HTH arsR-type" evidence="4">
    <location>
        <begin position="1"/>
        <end position="88"/>
    </location>
</feature>
<dbReference type="InterPro" id="IPR051081">
    <property type="entry name" value="HTH_MetalResp_TranReg"/>
</dbReference>
<dbReference type="PROSITE" id="PS50987">
    <property type="entry name" value="HTH_ARSR_2"/>
    <property type="match status" value="1"/>
</dbReference>
<dbReference type="InterPro" id="IPR047796">
    <property type="entry name" value="SdpR-like_repress"/>
</dbReference>